<name>A0A806JYT7_9BACT</name>
<reference evidence="1" key="1">
    <citation type="submission" date="2012-03" db="EMBL/GenBank/DDBJ databases">
        <title>Functional metagenomics reveals considerable lignocellulase gene clusters in the gut microbiome of a wood-feeding higher termite.</title>
        <authorList>
            <person name="Liu N."/>
        </authorList>
    </citation>
    <scope>NUCLEOTIDE SEQUENCE</scope>
</reference>
<dbReference type="EMBL" id="JQ844186">
    <property type="protein sequence ID" value="AGS52221.1"/>
    <property type="molecule type" value="Genomic_DNA"/>
</dbReference>
<organism evidence="1">
    <name type="scientific">uncultured bacterium contig00056</name>
    <dbReference type="NCBI Taxonomy" id="1181540"/>
    <lineage>
        <taxon>Bacteria</taxon>
        <taxon>environmental samples</taxon>
    </lineage>
</organism>
<dbReference type="AlphaFoldDB" id="A0A806JYT7"/>
<proteinExistence type="predicted"/>
<accession>A0A806JYT7</accession>
<sequence>MIEQALNSKRLETLRQRINEEDYLHAAIQRLALVLSNELTHVNAEGERHERQRKRRK</sequence>
<evidence type="ECO:0000313" key="1">
    <source>
        <dbReference type="EMBL" id="AGS52221.1"/>
    </source>
</evidence>
<protein>
    <submittedName>
        <fullName evidence="1">Uncharacterized protein</fullName>
    </submittedName>
</protein>